<keyword evidence="3" id="KW-0349">Heme</keyword>
<comment type="caution">
    <text evidence="10">The sequence shown here is derived from an EMBL/GenBank/DDBJ whole genome shotgun (WGS) entry which is preliminary data.</text>
</comment>
<dbReference type="Proteomes" id="UP000251135">
    <property type="component" value="Unassembled WGS sequence"/>
</dbReference>
<sequence>MNNKEDMECFNFREKLKLAQKPYDYFKEIKNLNFDQLASSDRIFLQDFGIYNNELNDEEFMLRLRFPAGKISNDSLLLISNLAQKYNLQIILTARAGIQLHGLNSSNILEVFNQINSQNISSYQSFGDNVRNITSDIFDGIGIYNIIEVFPYIEQMQTYILNNPDYVGLLPRRLSIGISGSYSNINSFFASDIYFALAKKDDVFGFNVYLGGKNTQIAQDANIFLYKEEIFEFFKAFIQMFNKYGLRLDRQRNRLYNLIEEIGIEKLKEYLITIYNKKWQPKGEIFLEKKSFNEFEKLKNNKYSFCYRSLFARIQASELLEIANWAIKDNLEVRLGTDQQIYIFNLEEPKVSIIHYNGNRTMLACAGSDFCPYAYWNIKDEIQSLPLEKIERNNILVGFSGCLKGCAKHEHSDIGLVGLKSDVHGKREKTARIYLGGLYTFGEANARKIFNAIPLHSLKEILEIIIDEYEQSIYTTFESFSKNLLNNFNTDFLSSWFLAKFKTKEKVYLKNNISEEELFQKYFKKYSFYKIQENNDFNIITQSLYKNLWFSNESKEDKKLNTTYVLKA</sequence>
<keyword evidence="4" id="KW-0479">Metal-binding</keyword>
<protein>
    <recommendedName>
        <fullName evidence="12">Ferredoxin--nitrite reductase</fullName>
    </recommendedName>
</protein>
<evidence type="ECO:0000313" key="10">
    <source>
        <dbReference type="EMBL" id="PUE64383.1"/>
    </source>
</evidence>
<keyword evidence="2" id="KW-0004">4Fe-4S</keyword>
<evidence type="ECO:0000256" key="2">
    <source>
        <dbReference type="ARBA" id="ARBA00022485"/>
    </source>
</evidence>
<dbReference type="SUPFAM" id="SSF56014">
    <property type="entry name" value="Nitrite and sulphite reductase 4Fe-4S domain-like"/>
    <property type="match status" value="2"/>
</dbReference>
<keyword evidence="11" id="KW-1185">Reference proteome</keyword>
<keyword evidence="6" id="KW-0408">Iron</keyword>
<dbReference type="SUPFAM" id="SSF55124">
    <property type="entry name" value="Nitrite/Sulfite reductase N-terminal domain-like"/>
    <property type="match status" value="1"/>
</dbReference>
<dbReference type="PANTHER" id="PTHR32439:SF0">
    <property type="entry name" value="FERREDOXIN--NITRITE REDUCTASE, CHLOROPLASTIC"/>
    <property type="match status" value="1"/>
</dbReference>
<dbReference type="InterPro" id="IPR006067">
    <property type="entry name" value="NO2/SO3_Rdtase_4Fe4S_dom"/>
</dbReference>
<dbReference type="InterPro" id="IPR051329">
    <property type="entry name" value="NIR_SIR_4Fe-4S"/>
</dbReference>
<evidence type="ECO:0008006" key="12">
    <source>
        <dbReference type="Google" id="ProtNLM"/>
    </source>
</evidence>
<dbReference type="Gene3D" id="3.90.480.20">
    <property type="match status" value="1"/>
</dbReference>
<dbReference type="InterPro" id="IPR006066">
    <property type="entry name" value="NO2/SO3_Rdtase_FeS/sirohaem_BS"/>
</dbReference>
<evidence type="ECO:0000259" key="8">
    <source>
        <dbReference type="Pfam" id="PF01077"/>
    </source>
</evidence>
<name>A0A363CZH0_9BACT</name>
<reference evidence="10 11" key="1">
    <citation type="submission" date="2017-02" db="EMBL/GenBank/DDBJ databases">
        <title>Arcobacter caeni sp. nov, a new Arcobacter species isolated from reclaimed water.</title>
        <authorList>
            <person name="Figueras M.J."/>
            <person name="Perez-Cataluna A."/>
            <person name="Salas-Masso N."/>
        </authorList>
    </citation>
    <scope>NUCLEOTIDE SEQUENCE [LARGE SCALE GENOMIC DNA]</scope>
    <source>
        <strain evidence="10 11">RW17-10</strain>
    </source>
</reference>
<proteinExistence type="inferred from homology"/>
<dbReference type="Gene3D" id="3.30.413.10">
    <property type="entry name" value="Sulfite Reductase Hemoprotein, domain 1"/>
    <property type="match status" value="2"/>
</dbReference>
<evidence type="ECO:0000259" key="9">
    <source>
        <dbReference type="Pfam" id="PF03460"/>
    </source>
</evidence>
<dbReference type="InterPro" id="IPR045854">
    <property type="entry name" value="NO2/SO3_Rdtase_4Fe4S_sf"/>
</dbReference>
<dbReference type="GO" id="GO:0016491">
    <property type="term" value="F:oxidoreductase activity"/>
    <property type="evidence" value="ECO:0007669"/>
    <property type="project" value="UniProtKB-KW"/>
</dbReference>
<evidence type="ECO:0000256" key="3">
    <source>
        <dbReference type="ARBA" id="ARBA00022617"/>
    </source>
</evidence>
<dbReference type="AlphaFoldDB" id="A0A363CZH0"/>
<dbReference type="Pfam" id="PF01077">
    <property type="entry name" value="NIR_SIR"/>
    <property type="match status" value="1"/>
</dbReference>
<evidence type="ECO:0000256" key="7">
    <source>
        <dbReference type="ARBA" id="ARBA00023014"/>
    </source>
</evidence>
<keyword evidence="7" id="KW-0411">Iron-sulfur</keyword>
<accession>A0A363CZH0</accession>
<evidence type="ECO:0000256" key="5">
    <source>
        <dbReference type="ARBA" id="ARBA00023002"/>
    </source>
</evidence>
<dbReference type="PRINTS" id="PR00397">
    <property type="entry name" value="SIROHAEM"/>
</dbReference>
<dbReference type="PROSITE" id="PS00365">
    <property type="entry name" value="NIR_SIR"/>
    <property type="match status" value="1"/>
</dbReference>
<feature type="domain" description="Nitrite/Sulfite reductase ferredoxin-like" evidence="9">
    <location>
        <begin position="56"/>
        <end position="116"/>
    </location>
</feature>
<feature type="domain" description="Nitrite/sulphite reductase 4Fe-4S" evidence="8">
    <location>
        <begin position="127"/>
        <end position="271"/>
    </location>
</feature>
<dbReference type="GO" id="GO:0020037">
    <property type="term" value="F:heme binding"/>
    <property type="evidence" value="ECO:0007669"/>
    <property type="project" value="InterPro"/>
</dbReference>
<dbReference type="GO" id="GO:0046872">
    <property type="term" value="F:metal ion binding"/>
    <property type="evidence" value="ECO:0007669"/>
    <property type="project" value="UniProtKB-KW"/>
</dbReference>
<dbReference type="InterPro" id="IPR005117">
    <property type="entry name" value="NiRdtase/SiRdtase_haem-b_fer"/>
</dbReference>
<keyword evidence="5" id="KW-0560">Oxidoreductase</keyword>
<dbReference type="PANTHER" id="PTHR32439">
    <property type="entry name" value="FERREDOXIN--NITRITE REDUCTASE, CHLOROPLASTIC"/>
    <property type="match status" value="1"/>
</dbReference>
<dbReference type="EMBL" id="MUXE01000008">
    <property type="protein sequence ID" value="PUE64383.1"/>
    <property type="molecule type" value="Genomic_DNA"/>
</dbReference>
<dbReference type="GO" id="GO:0051539">
    <property type="term" value="F:4 iron, 4 sulfur cluster binding"/>
    <property type="evidence" value="ECO:0007669"/>
    <property type="project" value="UniProtKB-KW"/>
</dbReference>
<evidence type="ECO:0000256" key="1">
    <source>
        <dbReference type="ARBA" id="ARBA00010429"/>
    </source>
</evidence>
<evidence type="ECO:0000256" key="6">
    <source>
        <dbReference type="ARBA" id="ARBA00023004"/>
    </source>
</evidence>
<dbReference type="Pfam" id="PF03460">
    <property type="entry name" value="NIR_SIR_ferr"/>
    <property type="match status" value="1"/>
</dbReference>
<organism evidence="10 11">
    <name type="scientific">Arcobacter caeni</name>
    <dbReference type="NCBI Taxonomy" id="1912877"/>
    <lineage>
        <taxon>Bacteria</taxon>
        <taxon>Pseudomonadati</taxon>
        <taxon>Campylobacterota</taxon>
        <taxon>Epsilonproteobacteria</taxon>
        <taxon>Campylobacterales</taxon>
        <taxon>Arcobacteraceae</taxon>
        <taxon>Arcobacter</taxon>
    </lineage>
</organism>
<dbReference type="InterPro" id="IPR036136">
    <property type="entry name" value="Nit/Sulf_reduc_fer-like_dom_sf"/>
</dbReference>
<evidence type="ECO:0000313" key="11">
    <source>
        <dbReference type="Proteomes" id="UP000251135"/>
    </source>
</evidence>
<evidence type="ECO:0000256" key="4">
    <source>
        <dbReference type="ARBA" id="ARBA00022723"/>
    </source>
</evidence>
<gene>
    <name evidence="10" type="ORF">B0174_06975</name>
</gene>
<comment type="similarity">
    <text evidence="1">Belongs to the nitrite and sulfite reductase 4Fe-4S domain family.</text>
</comment>